<dbReference type="Pfam" id="PF07791">
    <property type="entry name" value="Imm11"/>
    <property type="match status" value="1"/>
</dbReference>
<gene>
    <name evidence="2" type="ORF">HMI49_00125</name>
</gene>
<evidence type="ECO:0000313" key="2">
    <source>
        <dbReference type="EMBL" id="NOK31608.1"/>
    </source>
</evidence>
<accession>A0A3A8HIL9</accession>
<keyword evidence="3" id="KW-1185">Reference proteome</keyword>
<reference evidence="2 3" key="1">
    <citation type="submission" date="2020-05" db="EMBL/GenBank/DDBJ databases">
        <authorList>
            <person name="Whitworth D."/>
        </authorList>
    </citation>
    <scope>NUCLEOTIDE SEQUENCE [LARGE SCALE GENOMIC DNA]</scope>
    <source>
        <strain evidence="2 3">AB043B</strain>
    </source>
</reference>
<dbReference type="Proteomes" id="UP000563426">
    <property type="component" value="Unassembled WGS sequence"/>
</dbReference>
<dbReference type="AlphaFoldDB" id="A0A3A8HIL9"/>
<protein>
    <recommendedName>
        <fullName evidence="1">Immunity MXAN-0049 protein domain-containing protein</fullName>
    </recommendedName>
</protein>
<organism evidence="2 3">
    <name type="scientific">Corallococcus exercitus</name>
    <dbReference type="NCBI Taxonomy" id="2316736"/>
    <lineage>
        <taxon>Bacteria</taxon>
        <taxon>Pseudomonadati</taxon>
        <taxon>Myxococcota</taxon>
        <taxon>Myxococcia</taxon>
        <taxon>Myxococcales</taxon>
        <taxon>Cystobacterineae</taxon>
        <taxon>Myxococcaceae</taxon>
        <taxon>Corallococcus</taxon>
    </lineage>
</organism>
<dbReference type="EMBL" id="JABFJV010000001">
    <property type="protein sequence ID" value="NOK31608.1"/>
    <property type="molecule type" value="Genomic_DNA"/>
</dbReference>
<dbReference type="OrthoDB" id="5509251at2"/>
<proteinExistence type="predicted"/>
<evidence type="ECO:0000313" key="3">
    <source>
        <dbReference type="Proteomes" id="UP000563426"/>
    </source>
</evidence>
<feature type="domain" description="Immunity MXAN-0049 protein" evidence="1">
    <location>
        <begin position="61"/>
        <end position="189"/>
    </location>
</feature>
<comment type="caution">
    <text evidence="2">The sequence shown here is derived from an EMBL/GenBank/DDBJ whole genome shotgun (WGS) entry which is preliminary data.</text>
</comment>
<evidence type="ECO:0000259" key="1">
    <source>
        <dbReference type="Pfam" id="PF07791"/>
    </source>
</evidence>
<sequence length="193" mass="21833">MSLRYFELADDVYLEGRWELGHPQDAQGRDLEDSWQFRIGRPSSWEGSLRIPIDIPGSALDYSHAAFSTPVVTSRVASIFERLAPNDVQLFPVDIEGQSDDFFILNAIRRVNCIDEEASEEVQYWTPKNGLAEKVGTYLSVWGMHIDATRLGSARVFRPLHWEVVLVIPEDIKLALEAIGATGVWFQDVSPVR</sequence>
<dbReference type="InterPro" id="IPR012433">
    <property type="entry name" value="Imm11"/>
</dbReference>
<name>A0A3A8HIL9_9BACT</name>